<feature type="transmembrane region" description="Helical" evidence="1">
    <location>
        <begin position="51"/>
        <end position="69"/>
    </location>
</feature>
<dbReference type="Proteomes" id="UP001500416">
    <property type="component" value="Unassembled WGS sequence"/>
</dbReference>
<gene>
    <name evidence="2" type="ORF">GCM10010492_06260</name>
</gene>
<dbReference type="InterPro" id="IPR013901">
    <property type="entry name" value="Anthrone_oxy"/>
</dbReference>
<feature type="transmembrane region" description="Helical" evidence="1">
    <location>
        <begin position="126"/>
        <end position="144"/>
    </location>
</feature>
<dbReference type="EMBL" id="BAAABU010000001">
    <property type="protein sequence ID" value="GAA0211195.1"/>
    <property type="molecule type" value="Genomic_DNA"/>
</dbReference>
<accession>A0ABN0T3P1</accession>
<dbReference type="Pfam" id="PF08592">
    <property type="entry name" value="Anthrone_oxy"/>
    <property type="match status" value="1"/>
</dbReference>
<keyword evidence="1" id="KW-0812">Transmembrane</keyword>
<sequence>MVSGAALLATGLLAGIYTYGAVNVASAFDVVPLDVRLTFHTALMRVNGRVVQGTMAVAVLGSLVLAVLVRGRARWAAAGAAVLAFSSFLITMFGNVPINGRIKQWAVGTPPADYAAILDRWEAFNIARTLAALTAFVLVIAVTTRPSTRPEA</sequence>
<evidence type="ECO:0000313" key="3">
    <source>
        <dbReference type="Proteomes" id="UP001500416"/>
    </source>
</evidence>
<keyword evidence="1" id="KW-0472">Membrane</keyword>
<protein>
    <recommendedName>
        <fullName evidence="4">DUF1772 domain-containing protein</fullName>
    </recommendedName>
</protein>
<keyword evidence="3" id="KW-1185">Reference proteome</keyword>
<evidence type="ECO:0000313" key="2">
    <source>
        <dbReference type="EMBL" id="GAA0211195.1"/>
    </source>
</evidence>
<keyword evidence="1" id="KW-1133">Transmembrane helix</keyword>
<evidence type="ECO:0008006" key="4">
    <source>
        <dbReference type="Google" id="ProtNLM"/>
    </source>
</evidence>
<reference evidence="2 3" key="1">
    <citation type="journal article" date="2019" name="Int. J. Syst. Evol. Microbiol.">
        <title>The Global Catalogue of Microorganisms (GCM) 10K type strain sequencing project: providing services to taxonomists for standard genome sequencing and annotation.</title>
        <authorList>
            <consortium name="The Broad Institute Genomics Platform"/>
            <consortium name="The Broad Institute Genome Sequencing Center for Infectious Disease"/>
            <person name="Wu L."/>
            <person name="Ma J."/>
        </authorList>
    </citation>
    <scope>NUCLEOTIDE SEQUENCE [LARGE SCALE GENOMIC DNA]</scope>
    <source>
        <strain evidence="2 3">JCM 3380</strain>
    </source>
</reference>
<organism evidence="2 3">
    <name type="scientific">Saccharothrix mutabilis subsp. mutabilis</name>
    <dbReference type="NCBI Taxonomy" id="66855"/>
    <lineage>
        <taxon>Bacteria</taxon>
        <taxon>Bacillati</taxon>
        <taxon>Actinomycetota</taxon>
        <taxon>Actinomycetes</taxon>
        <taxon>Pseudonocardiales</taxon>
        <taxon>Pseudonocardiaceae</taxon>
        <taxon>Saccharothrix</taxon>
    </lineage>
</organism>
<proteinExistence type="predicted"/>
<feature type="transmembrane region" description="Helical" evidence="1">
    <location>
        <begin position="76"/>
        <end position="98"/>
    </location>
</feature>
<name>A0ABN0T3P1_9PSEU</name>
<comment type="caution">
    <text evidence="2">The sequence shown here is derived from an EMBL/GenBank/DDBJ whole genome shotgun (WGS) entry which is preliminary data.</text>
</comment>
<evidence type="ECO:0000256" key="1">
    <source>
        <dbReference type="SAM" id="Phobius"/>
    </source>
</evidence>